<organism evidence="2 3">
    <name type="scientific">Rhodomicrobium vannielii (strain ATCC 17100 / DSM 162 / LMG 4299 / NCIMB 10020 / ATH 3.1.1)</name>
    <dbReference type="NCBI Taxonomy" id="648757"/>
    <lineage>
        <taxon>Bacteria</taxon>
        <taxon>Pseudomonadati</taxon>
        <taxon>Pseudomonadota</taxon>
        <taxon>Alphaproteobacteria</taxon>
        <taxon>Hyphomicrobiales</taxon>
        <taxon>Hyphomicrobiaceae</taxon>
        <taxon>Rhodomicrobium</taxon>
    </lineage>
</organism>
<name>E3I5E9_RHOVT</name>
<evidence type="ECO:0000259" key="1">
    <source>
        <dbReference type="PROSITE" id="PS50943"/>
    </source>
</evidence>
<accession>E3I5E9</accession>
<dbReference type="InterPro" id="IPR010982">
    <property type="entry name" value="Lambda_DNA-bd_dom_sf"/>
</dbReference>
<dbReference type="KEGG" id="rva:Rvan_2452"/>
<proteinExistence type="predicted"/>
<evidence type="ECO:0000313" key="3">
    <source>
        <dbReference type="Proteomes" id="UP000001399"/>
    </source>
</evidence>
<dbReference type="OrthoDB" id="4419620at2"/>
<dbReference type="Proteomes" id="UP000001399">
    <property type="component" value="Chromosome"/>
</dbReference>
<dbReference type="SUPFAM" id="SSF47413">
    <property type="entry name" value="lambda repressor-like DNA-binding domains"/>
    <property type="match status" value="1"/>
</dbReference>
<dbReference type="InterPro" id="IPR001387">
    <property type="entry name" value="Cro/C1-type_HTH"/>
</dbReference>
<dbReference type="HOGENOM" id="CLU_066192_28_3_5"/>
<sequence>MEISPAQCRAARGLLDWTQGELARRVGVALRTVQDFENSRRTPLAIVRSSIRQAFEQAGIEFLDNKGLRLKG</sequence>
<reference evidence="3" key="1">
    <citation type="journal article" date="2011" name="J. Bacteriol.">
        <title>Genome sequences of eight morphologically diverse alphaproteobacteria.</title>
        <authorList>
            <consortium name="US DOE Joint Genome Institute"/>
            <person name="Brown P.J."/>
            <person name="Kysela D.T."/>
            <person name="Buechlein A."/>
            <person name="Hemmerich C."/>
            <person name="Brun Y.V."/>
        </authorList>
    </citation>
    <scope>NUCLEOTIDE SEQUENCE [LARGE SCALE GENOMIC DNA]</scope>
    <source>
        <strain evidence="3">ATCC 17100 / ATH 3.1.1 / DSM 162 / LMG 4299</strain>
    </source>
</reference>
<dbReference type="GO" id="GO:0003677">
    <property type="term" value="F:DNA binding"/>
    <property type="evidence" value="ECO:0007669"/>
    <property type="project" value="InterPro"/>
</dbReference>
<gene>
    <name evidence="2" type="ordered locus">Rvan_2452</name>
</gene>
<dbReference type="Pfam" id="PF01381">
    <property type="entry name" value="HTH_3"/>
    <property type="match status" value="1"/>
</dbReference>
<feature type="domain" description="HTH cro/C1-type" evidence="1">
    <location>
        <begin position="9"/>
        <end position="43"/>
    </location>
</feature>
<dbReference type="PROSITE" id="PS50943">
    <property type="entry name" value="HTH_CROC1"/>
    <property type="match status" value="1"/>
</dbReference>
<evidence type="ECO:0000313" key="2">
    <source>
        <dbReference type="EMBL" id="ADP71670.1"/>
    </source>
</evidence>
<dbReference type="STRING" id="648757.Rvan_2452"/>
<dbReference type="CDD" id="cd00093">
    <property type="entry name" value="HTH_XRE"/>
    <property type="match status" value="1"/>
</dbReference>
<dbReference type="Gene3D" id="1.10.260.40">
    <property type="entry name" value="lambda repressor-like DNA-binding domains"/>
    <property type="match status" value="1"/>
</dbReference>
<dbReference type="RefSeq" id="WP_013420050.1">
    <property type="nucleotide sequence ID" value="NC_014664.1"/>
</dbReference>
<dbReference type="eggNOG" id="COG1476">
    <property type="taxonomic scope" value="Bacteria"/>
</dbReference>
<protein>
    <submittedName>
        <fullName evidence="2">Transcriptional regulator</fullName>
    </submittedName>
</protein>
<dbReference type="EMBL" id="CP002292">
    <property type="protein sequence ID" value="ADP71670.1"/>
    <property type="molecule type" value="Genomic_DNA"/>
</dbReference>
<dbReference type="AlphaFoldDB" id="E3I5E9"/>
<keyword evidence="3" id="KW-1185">Reference proteome</keyword>